<dbReference type="Pfam" id="PF00652">
    <property type="entry name" value="Ricin_B_lectin"/>
    <property type="match status" value="1"/>
</dbReference>
<dbReference type="CDD" id="cd00161">
    <property type="entry name" value="beta-trefoil_Ricin-like"/>
    <property type="match status" value="1"/>
</dbReference>
<dbReference type="Proteomes" id="UP000192578">
    <property type="component" value="Unassembled WGS sequence"/>
</dbReference>
<evidence type="ECO:0000313" key="2">
    <source>
        <dbReference type="EMBL" id="OQV22758.1"/>
    </source>
</evidence>
<name>A0A1W0X5T5_HYPEX</name>
<dbReference type="SUPFAM" id="SSF50370">
    <property type="entry name" value="Ricin B-like lectins"/>
    <property type="match status" value="1"/>
</dbReference>
<dbReference type="SMART" id="SM00458">
    <property type="entry name" value="RICIN"/>
    <property type="match status" value="1"/>
</dbReference>
<protein>
    <recommendedName>
        <fullName evidence="1">Ricin B lectin domain-containing protein</fullName>
    </recommendedName>
</protein>
<organism evidence="2 3">
    <name type="scientific">Hypsibius exemplaris</name>
    <name type="common">Freshwater tardigrade</name>
    <dbReference type="NCBI Taxonomy" id="2072580"/>
    <lineage>
        <taxon>Eukaryota</taxon>
        <taxon>Metazoa</taxon>
        <taxon>Ecdysozoa</taxon>
        <taxon>Tardigrada</taxon>
        <taxon>Eutardigrada</taxon>
        <taxon>Parachela</taxon>
        <taxon>Hypsibioidea</taxon>
        <taxon>Hypsibiidae</taxon>
        <taxon>Hypsibius</taxon>
    </lineage>
</organism>
<dbReference type="AlphaFoldDB" id="A0A1W0X5T5"/>
<sequence length="146" mass="16668">MVSFNINAPFIIKDVDSKRVMQVFDGQGNRTDHPMCEQVIINDYDGSPSQVFTYRDGLIVSHKNGLVLDVSENPGDRKAIITWPAHGRFNQLWSISEYGEIKSQLRLVLAVRHSPSPIYPKLSVYATDKDTARNRDEYRKFVLVNV</sequence>
<keyword evidence="3" id="KW-1185">Reference proteome</keyword>
<comment type="caution">
    <text evidence="2">The sequence shown here is derived from an EMBL/GenBank/DDBJ whole genome shotgun (WGS) entry which is preliminary data.</text>
</comment>
<gene>
    <name evidence="2" type="ORF">BV898_03195</name>
</gene>
<dbReference type="Gene3D" id="2.80.10.50">
    <property type="match status" value="1"/>
</dbReference>
<proteinExistence type="predicted"/>
<dbReference type="OrthoDB" id="26589at2759"/>
<reference evidence="3" key="1">
    <citation type="submission" date="2017-01" db="EMBL/GenBank/DDBJ databases">
        <title>Comparative genomics of anhydrobiosis in the tardigrade Hypsibius dujardini.</title>
        <authorList>
            <person name="Yoshida Y."/>
            <person name="Koutsovoulos G."/>
            <person name="Laetsch D."/>
            <person name="Stevens L."/>
            <person name="Kumar S."/>
            <person name="Horikawa D."/>
            <person name="Ishino K."/>
            <person name="Komine S."/>
            <person name="Tomita M."/>
            <person name="Blaxter M."/>
            <person name="Arakawa K."/>
        </authorList>
    </citation>
    <scope>NUCLEOTIDE SEQUENCE [LARGE SCALE GENOMIC DNA]</scope>
    <source>
        <strain evidence="3">Z151</strain>
    </source>
</reference>
<feature type="domain" description="Ricin B lectin" evidence="1">
    <location>
        <begin position="7"/>
        <end position="133"/>
    </location>
</feature>
<dbReference type="InterPro" id="IPR000772">
    <property type="entry name" value="Ricin_B_lectin"/>
</dbReference>
<dbReference type="EMBL" id="MTYJ01000015">
    <property type="protein sequence ID" value="OQV22758.1"/>
    <property type="molecule type" value="Genomic_DNA"/>
</dbReference>
<evidence type="ECO:0000313" key="3">
    <source>
        <dbReference type="Proteomes" id="UP000192578"/>
    </source>
</evidence>
<evidence type="ECO:0000259" key="1">
    <source>
        <dbReference type="SMART" id="SM00458"/>
    </source>
</evidence>
<dbReference type="InterPro" id="IPR035992">
    <property type="entry name" value="Ricin_B-like_lectins"/>
</dbReference>
<accession>A0A1W0X5T5</accession>